<gene>
    <name evidence="2" type="ORF">H4F90_12220</name>
</gene>
<keyword evidence="1" id="KW-1133">Transmembrane helix</keyword>
<comment type="caution">
    <text evidence="2">The sequence shown here is derived from an EMBL/GenBank/DDBJ whole genome shotgun (WGS) entry which is preliminary data.</text>
</comment>
<dbReference type="EMBL" id="JACIVI010000004">
    <property type="protein sequence ID" value="MBB1162745.1"/>
    <property type="molecule type" value="Genomic_DNA"/>
</dbReference>
<keyword evidence="1" id="KW-0812">Transmembrane</keyword>
<evidence type="ECO:0000313" key="3">
    <source>
        <dbReference type="Proteomes" id="UP000586093"/>
    </source>
</evidence>
<dbReference type="AlphaFoldDB" id="A0A839HJY2"/>
<dbReference type="RefSeq" id="WP_182664960.1">
    <property type="nucleotide sequence ID" value="NZ_JACIVI010000004.1"/>
</dbReference>
<accession>A0A839HJY2</accession>
<evidence type="ECO:0000256" key="1">
    <source>
        <dbReference type="SAM" id="Phobius"/>
    </source>
</evidence>
<reference evidence="2 3" key="1">
    <citation type="submission" date="2020-08" db="EMBL/GenBank/DDBJ databases">
        <title>Aquariorum lacteus gen. nov., sp. nov., a new member of the family Comamonadaceae, isolated from freshwater aquarium.</title>
        <authorList>
            <person name="Chun S.-J."/>
        </authorList>
    </citation>
    <scope>NUCLEOTIDE SEQUENCE [LARGE SCALE GENOMIC DNA]</scope>
    <source>
        <strain evidence="2 3">SJAQ100</strain>
    </source>
</reference>
<organism evidence="2 3">
    <name type="scientific">Aquariibacter albus</name>
    <dbReference type="NCBI Taxonomy" id="2759899"/>
    <lineage>
        <taxon>Bacteria</taxon>
        <taxon>Pseudomonadati</taxon>
        <taxon>Pseudomonadota</taxon>
        <taxon>Betaproteobacteria</taxon>
        <taxon>Burkholderiales</taxon>
        <taxon>Sphaerotilaceae</taxon>
        <taxon>Aquariibacter</taxon>
    </lineage>
</organism>
<keyword evidence="3" id="KW-1185">Reference proteome</keyword>
<keyword evidence="1" id="KW-0472">Membrane</keyword>
<sequence length="190" mass="20819">MYSAPDPASVPPKPLRFGRLHAEAGAGREGSEAVPTWAVEWVLKRNCSLRPGQLLVFYLSLCVVSLLIAGYFWRHGAHPVMIFAGLELLVVGVALLIYARHAGDRERVELAGGQLTVEWQHGARSGRMEFAAESVRIDEVGPGRPLIGLSARGRQVRVGRHVRPELRKQLAEELKATLRWGTGWSGANLG</sequence>
<evidence type="ECO:0000313" key="2">
    <source>
        <dbReference type="EMBL" id="MBB1162745.1"/>
    </source>
</evidence>
<protein>
    <submittedName>
        <fullName evidence="2">DUF2244 domain-containing protein</fullName>
    </submittedName>
</protein>
<proteinExistence type="predicted"/>
<name>A0A839HJY2_9BURK</name>
<dbReference type="Pfam" id="PF10003">
    <property type="entry name" value="DUF2244"/>
    <property type="match status" value="1"/>
</dbReference>
<feature type="transmembrane region" description="Helical" evidence="1">
    <location>
        <begin position="79"/>
        <end position="99"/>
    </location>
</feature>
<dbReference type="InterPro" id="IPR019253">
    <property type="entry name" value="DUF2244_TM"/>
</dbReference>
<dbReference type="Proteomes" id="UP000586093">
    <property type="component" value="Unassembled WGS sequence"/>
</dbReference>
<feature type="transmembrane region" description="Helical" evidence="1">
    <location>
        <begin position="54"/>
        <end position="73"/>
    </location>
</feature>